<reference evidence="2 3" key="1">
    <citation type="journal article" date="2011" name="BMC Genomics">
        <title>Comparative genome analysis and genome-guided physiological analysis of Roseobacter litoralis.</title>
        <authorList>
            <person name="Kalhoefer D."/>
            <person name="Thole S."/>
            <person name="Voget S."/>
            <person name="Lehmann R."/>
            <person name="Liesegang H."/>
            <person name="Wollher A."/>
            <person name="Daniel R."/>
            <person name="Simon M."/>
            <person name="Brinkhoff T."/>
        </authorList>
    </citation>
    <scope>NUCLEOTIDE SEQUENCE [LARGE SCALE GENOMIC DNA]</scope>
    <source>
        <strain evidence="3">ATCC 49566 / DSM 6996 / JCM 21268 / NBRC 15278 / OCh 149</strain>
    </source>
</reference>
<dbReference type="Proteomes" id="UP000001353">
    <property type="component" value="Chromosome"/>
</dbReference>
<name>F7ZI98_ROSLO</name>
<dbReference type="HOGENOM" id="CLU_125463_2_1_5"/>
<proteinExistence type="predicted"/>
<keyword evidence="2" id="KW-0966">Cell projection</keyword>
<dbReference type="STRING" id="391595.RLO149_c043380"/>
<gene>
    <name evidence="2" type="primary">flgB</name>
    <name evidence="2" type="ordered locus">RLO149_c043380</name>
</gene>
<organism evidence="2 3">
    <name type="scientific">Roseobacter litoralis (strain ATCC 49566 / DSM 6996 / JCM 21268 / NBRC 15278 / OCh 149)</name>
    <dbReference type="NCBI Taxonomy" id="391595"/>
    <lineage>
        <taxon>Bacteria</taxon>
        <taxon>Pseudomonadati</taxon>
        <taxon>Pseudomonadota</taxon>
        <taxon>Alphaproteobacteria</taxon>
        <taxon>Rhodobacterales</taxon>
        <taxon>Roseobacteraceae</taxon>
        <taxon>Roseobacter</taxon>
    </lineage>
</organism>
<keyword evidence="2" id="KW-0969">Cilium</keyword>
<evidence type="ECO:0000256" key="1">
    <source>
        <dbReference type="SAM" id="MobiDB-lite"/>
    </source>
</evidence>
<dbReference type="eggNOG" id="COG1815">
    <property type="taxonomic scope" value="Bacteria"/>
</dbReference>
<evidence type="ECO:0000313" key="2">
    <source>
        <dbReference type="EMBL" id="AEI96234.1"/>
    </source>
</evidence>
<protein>
    <submittedName>
        <fullName evidence="2">Flagellar basal-body rod protein FlgB</fullName>
    </submittedName>
</protein>
<sequence>MFEKLELFRMSHAMAVHAGQKQAVTAQNVANSDTPDFKAKDLIAFSDAYRLDPSNGGWGSQKATRQTHIHGAAAGQTPDPIVDENGVGSPNGNTVSLENEMLKSLDAKRQHDRALAIYKSSLSILRATLSRS</sequence>
<dbReference type="KEGG" id="rli:RLO149_c043380"/>
<dbReference type="AlphaFoldDB" id="F7ZI98"/>
<evidence type="ECO:0000313" key="3">
    <source>
        <dbReference type="Proteomes" id="UP000001353"/>
    </source>
</evidence>
<dbReference type="OrthoDB" id="9788334at2"/>
<dbReference type="RefSeq" id="WP_013964113.1">
    <property type="nucleotide sequence ID" value="NC_015730.1"/>
</dbReference>
<accession>F7ZI98</accession>
<dbReference type="NCBIfam" id="NF009270">
    <property type="entry name" value="PRK12627.1"/>
    <property type="match status" value="1"/>
</dbReference>
<keyword evidence="2" id="KW-0282">Flagellum</keyword>
<dbReference type="EMBL" id="CP002623">
    <property type="protein sequence ID" value="AEI96234.1"/>
    <property type="molecule type" value="Genomic_DNA"/>
</dbReference>
<feature type="region of interest" description="Disordered" evidence="1">
    <location>
        <begin position="56"/>
        <end position="94"/>
    </location>
</feature>
<keyword evidence="3" id="KW-1185">Reference proteome</keyword>